<feature type="domain" description="DUF218" evidence="2">
    <location>
        <begin position="162"/>
        <end position="306"/>
    </location>
</feature>
<keyword evidence="1" id="KW-0472">Membrane</keyword>
<accession>A0ABP9E6L8</accession>
<keyword evidence="1" id="KW-1133">Transmembrane helix</keyword>
<feature type="transmembrane region" description="Helical" evidence="1">
    <location>
        <begin position="6"/>
        <end position="22"/>
    </location>
</feature>
<dbReference type="Gene3D" id="3.40.50.620">
    <property type="entry name" value="HUPs"/>
    <property type="match status" value="1"/>
</dbReference>
<dbReference type="PANTHER" id="PTHR30336:SF4">
    <property type="entry name" value="ENVELOPE BIOGENESIS FACTOR ELYC"/>
    <property type="match status" value="1"/>
</dbReference>
<dbReference type="InterPro" id="IPR014729">
    <property type="entry name" value="Rossmann-like_a/b/a_fold"/>
</dbReference>
<keyword evidence="1" id="KW-0812">Transmembrane</keyword>
<feature type="transmembrane region" description="Helical" evidence="1">
    <location>
        <begin position="94"/>
        <end position="119"/>
    </location>
</feature>
<proteinExistence type="predicted"/>
<sequence>MTGLLVYAPAAIFLALFIGGVLRDPRRFSNAVLLGLTVTFTALAMLVELGRADSVAAELVLVAMVLLPAVGTLVLAGLLIANGVKMIQKEGRRLANLLSLLAGLGILGVVGLLLAATQADSHALVVAARTVFLLASYLSFLFLCFIGYGFLYGRLTPREDVDYVVVLGAGLAGGVRVTPLLAGRLDRGRLLYEAQTLRGRAPVIIASGGKGPDEGVPESHAMADYLLERGVPDDRIEREDRSRNTEENLAFSQVIMAREKPDYLCVVVTNNFHAFRAALLARKAGINGQVVGSPTAAYFWPSATIREFVAVFLAYRTVNLGVCALLVLAGVLP</sequence>
<feature type="transmembrane region" description="Helical" evidence="1">
    <location>
        <begin position="131"/>
        <end position="151"/>
    </location>
</feature>
<evidence type="ECO:0000259" key="2">
    <source>
        <dbReference type="Pfam" id="PF02698"/>
    </source>
</evidence>
<comment type="caution">
    <text evidence="3">The sequence shown here is derived from an EMBL/GenBank/DDBJ whole genome shotgun (WGS) entry which is preliminary data.</text>
</comment>
<evidence type="ECO:0000256" key="1">
    <source>
        <dbReference type="SAM" id="Phobius"/>
    </source>
</evidence>
<feature type="transmembrane region" description="Helical" evidence="1">
    <location>
        <begin position="308"/>
        <end position="332"/>
    </location>
</feature>
<dbReference type="Pfam" id="PF02698">
    <property type="entry name" value="DUF218"/>
    <property type="match status" value="1"/>
</dbReference>
<dbReference type="Proteomes" id="UP001501752">
    <property type="component" value="Unassembled WGS sequence"/>
</dbReference>
<dbReference type="CDD" id="cd06259">
    <property type="entry name" value="YdcF-like"/>
    <property type="match status" value="1"/>
</dbReference>
<name>A0ABP9E6L8_9ACTN</name>
<dbReference type="EMBL" id="BAABIS010000001">
    <property type="protein sequence ID" value="GAA4870736.1"/>
    <property type="molecule type" value="Genomic_DNA"/>
</dbReference>
<organism evidence="3 4">
    <name type="scientific">Kitasatospora terrestris</name>
    <dbReference type="NCBI Taxonomy" id="258051"/>
    <lineage>
        <taxon>Bacteria</taxon>
        <taxon>Bacillati</taxon>
        <taxon>Actinomycetota</taxon>
        <taxon>Actinomycetes</taxon>
        <taxon>Kitasatosporales</taxon>
        <taxon>Streptomycetaceae</taxon>
        <taxon>Kitasatospora</taxon>
    </lineage>
</organism>
<dbReference type="PANTHER" id="PTHR30336">
    <property type="entry name" value="INNER MEMBRANE PROTEIN, PROBABLE PERMEASE"/>
    <property type="match status" value="1"/>
</dbReference>
<reference evidence="4" key="1">
    <citation type="journal article" date="2019" name="Int. J. Syst. Evol. Microbiol.">
        <title>The Global Catalogue of Microorganisms (GCM) 10K type strain sequencing project: providing services to taxonomists for standard genome sequencing and annotation.</title>
        <authorList>
            <consortium name="The Broad Institute Genomics Platform"/>
            <consortium name="The Broad Institute Genome Sequencing Center for Infectious Disease"/>
            <person name="Wu L."/>
            <person name="Ma J."/>
        </authorList>
    </citation>
    <scope>NUCLEOTIDE SEQUENCE [LARGE SCALE GENOMIC DNA]</scope>
    <source>
        <strain evidence="4">JCM 13006</strain>
    </source>
</reference>
<evidence type="ECO:0000313" key="4">
    <source>
        <dbReference type="Proteomes" id="UP001501752"/>
    </source>
</evidence>
<gene>
    <name evidence="3" type="ORF">GCM10023235_56890</name>
</gene>
<feature type="transmembrane region" description="Helical" evidence="1">
    <location>
        <begin position="59"/>
        <end position="82"/>
    </location>
</feature>
<dbReference type="InterPro" id="IPR003848">
    <property type="entry name" value="DUF218"/>
</dbReference>
<dbReference type="InterPro" id="IPR051599">
    <property type="entry name" value="Cell_Envelope_Assoc"/>
</dbReference>
<keyword evidence="4" id="KW-1185">Reference proteome</keyword>
<feature type="transmembrane region" description="Helical" evidence="1">
    <location>
        <begin position="29"/>
        <end position="47"/>
    </location>
</feature>
<evidence type="ECO:0000313" key="3">
    <source>
        <dbReference type="EMBL" id="GAA4870736.1"/>
    </source>
</evidence>
<protein>
    <submittedName>
        <fullName evidence="3">YdcF family protein</fullName>
    </submittedName>
</protein>